<dbReference type="AlphaFoldDB" id="A0A061DKI0"/>
<dbReference type="Pfam" id="PF02485">
    <property type="entry name" value="Branch"/>
    <property type="match status" value="1"/>
</dbReference>
<evidence type="ECO:0000256" key="1">
    <source>
        <dbReference type="ARBA" id="ARBA00004606"/>
    </source>
</evidence>
<evidence type="ECO:0000256" key="3">
    <source>
        <dbReference type="ARBA" id="ARBA00022679"/>
    </source>
</evidence>
<dbReference type="OMA" id="TYSLWNQ"/>
<dbReference type="InterPro" id="IPR044174">
    <property type="entry name" value="BC10-like"/>
</dbReference>
<evidence type="ECO:0000313" key="8">
    <source>
        <dbReference type="Proteomes" id="UP000026915"/>
    </source>
</evidence>
<evidence type="ECO:0000313" key="7">
    <source>
        <dbReference type="EMBL" id="EOX93274.1"/>
    </source>
</evidence>
<evidence type="ECO:0000256" key="6">
    <source>
        <dbReference type="SAM" id="Phobius"/>
    </source>
</evidence>
<dbReference type="GO" id="GO:0016757">
    <property type="term" value="F:glycosyltransferase activity"/>
    <property type="evidence" value="ECO:0007669"/>
    <property type="project" value="UniProtKB-KW"/>
</dbReference>
<dbReference type="eggNOG" id="ENOG502QSSV">
    <property type="taxonomic scope" value="Eukaryota"/>
</dbReference>
<keyword evidence="4 6" id="KW-0472">Membrane</keyword>
<feature type="transmembrane region" description="Helical" evidence="6">
    <location>
        <begin position="21"/>
        <end position="39"/>
    </location>
</feature>
<protein>
    <submittedName>
        <fullName evidence="7">Core-2/I-branching beta-1,6-N-acetylglucosaminyltransferase family protein, putative isoform 1</fullName>
    </submittedName>
</protein>
<dbReference type="GO" id="GO:0016020">
    <property type="term" value="C:membrane"/>
    <property type="evidence" value="ECO:0007669"/>
    <property type="project" value="UniProtKB-SubCell"/>
</dbReference>
<accession>A0A061DKI0</accession>
<evidence type="ECO:0000256" key="2">
    <source>
        <dbReference type="ARBA" id="ARBA00022676"/>
    </source>
</evidence>
<name>A0A061DKI0_THECC</name>
<proteinExistence type="predicted"/>
<gene>
    <name evidence="7" type="ORF">TCM_002123</name>
</gene>
<comment type="subcellular location">
    <subcellularLocation>
        <location evidence="1">Membrane</location>
        <topology evidence="1">Single-pass type II membrane protein</topology>
    </subcellularLocation>
</comment>
<dbReference type="InParanoid" id="A0A061DKI0"/>
<dbReference type="PANTHER" id="PTHR31042:SF70">
    <property type="entry name" value="OS01G0695200 PROTEIN"/>
    <property type="match status" value="1"/>
</dbReference>
<sequence>MKKKRATSSLARPPFKFGSKFVILVCAVLFLLAFLRLHFQTTLQSVISFYQASRVFGDDHFKCTPKIAFLFLARRNLPLDFLWGTFLKNVDTSMFSIYVHSEPGFVFNESNTRSAFFYGRQLNNSIQVEWGESSMIEAERLLFEAALDDPANQRFVLLSDSCIPLYSFGYVYSYLTSSSKSFVDSFIDVKENRYSPEMSPVIPKEKWRKGSQWIALIRRHAVIVVDDDFVFPVFRKFCKRWPPADLIKRRQILQAFVFQNGHNCIPDEHYVQTLLKMSGLENELERRTLTYSLWNQSAEAGERRSWHPFRFNHADASPQLIQEIKVINHVYYDSENRKELCHVNITIAPCFLFARKFTPLAAVRLLTERSVDLQDAASVFHAAP</sequence>
<dbReference type="Gramene" id="EOX93274">
    <property type="protein sequence ID" value="EOX93274"/>
    <property type="gene ID" value="TCM_002123"/>
</dbReference>
<reference evidence="7 8" key="1">
    <citation type="journal article" date="2013" name="Genome Biol.">
        <title>The genome sequence of the most widely cultivated cacao type and its use to identify candidate genes regulating pod color.</title>
        <authorList>
            <person name="Motamayor J.C."/>
            <person name="Mockaitis K."/>
            <person name="Schmutz J."/>
            <person name="Haiminen N."/>
            <person name="Iii D.L."/>
            <person name="Cornejo O."/>
            <person name="Findley S.D."/>
            <person name="Zheng P."/>
            <person name="Utro F."/>
            <person name="Royaert S."/>
            <person name="Saski C."/>
            <person name="Jenkins J."/>
            <person name="Podicheti R."/>
            <person name="Zhao M."/>
            <person name="Scheffler B.E."/>
            <person name="Stack J.C."/>
            <person name="Feltus F.A."/>
            <person name="Mustiga G.M."/>
            <person name="Amores F."/>
            <person name="Phillips W."/>
            <person name="Marelli J.P."/>
            <person name="May G.D."/>
            <person name="Shapiro H."/>
            <person name="Ma J."/>
            <person name="Bustamante C.D."/>
            <person name="Schnell R.J."/>
            <person name="Main D."/>
            <person name="Gilbert D."/>
            <person name="Parida L."/>
            <person name="Kuhn D.N."/>
        </authorList>
    </citation>
    <scope>NUCLEOTIDE SEQUENCE [LARGE SCALE GENOMIC DNA]</scope>
    <source>
        <strain evidence="8">cv. Matina 1-6</strain>
    </source>
</reference>
<keyword evidence="6" id="KW-0812">Transmembrane</keyword>
<dbReference type="InterPro" id="IPR003406">
    <property type="entry name" value="Glyco_trans_14"/>
</dbReference>
<keyword evidence="8" id="KW-1185">Reference proteome</keyword>
<dbReference type="PANTHER" id="PTHR31042">
    <property type="entry name" value="CORE-2/I-BRANCHING BETA-1,6-N-ACETYLGLUCOSAMINYLTRANSFERASE FAMILY PROTEIN-RELATED"/>
    <property type="match status" value="1"/>
</dbReference>
<dbReference type="Proteomes" id="UP000026915">
    <property type="component" value="Chromosome 1"/>
</dbReference>
<keyword evidence="5" id="KW-0325">Glycoprotein</keyword>
<keyword evidence="2" id="KW-0328">Glycosyltransferase</keyword>
<keyword evidence="6" id="KW-1133">Transmembrane helix</keyword>
<evidence type="ECO:0000256" key="5">
    <source>
        <dbReference type="ARBA" id="ARBA00023180"/>
    </source>
</evidence>
<evidence type="ECO:0000256" key="4">
    <source>
        <dbReference type="ARBA" id="ARBA00023136"/>
    </source>
</evidence>
<keyword evidence="3" id="KW-0808">Transferase</keyword>
<organism evidence="7 8">
    <name type="scientific">Theobroma cacao</name>
    <name type="common">Cacao</name>
    <name type="synonym">Cocoa</name>
    <dbReference type="NCBI Taxonomy" id="3641"/>
    <lineage>
        <taxon>Eukaryota</taxon>
        <taxon>Viridiplantae</taxon>
        <taxon>Streptophyta</taxon>
        <taxon>Embryophyta</taxon>
        <taxon>Tracheophyta</taxon>
        <taxon>Spermatophyta</taxon>
        <taxon>Magnoliopsida</taxon>
        <taxon>eudicotyledons</taxon>
        <taxon>Gunneridae</taxon>
        <taxon>Pentapetalae</taxon>
        <taxon>rosids</taxon>
        <taxon>malvids</taxon>
        <taxon>Malvales</taxon>
        <taxon>Malvaceae</taxon>
        <taxon>Byttnerioideae</taxon>
        <taxon>Theobroma</taxon>
    </lineage>
</organism>
<dbReference type="EMBL" id="CM001879">
    <property type="protein sequence ID" value="EOX93274.1"/>
    <property type="molecule type" value="Genomic_DNA"/>
</dbReference>